<dbReference type="GeneID" id="56067520"/>
<gene>
    <name evidence="1" type="ORF">C5F50_05510</name>
</gene>
<dbReference type="Proteomes" id="UP000509478">
    <property type="component" value="Chromosome"/>
</dbReference>
<keyword evidence="2" id="KW-1185">Reference proteome</keyword>
<accession>A0A7D5RGA6</accession>
<dbReference type="AlphaFoldDB" id="A0A7D5RGA6"/>
<protein>
    <submittedName>
        <fullName evidence="1">Uncharacterized protein</fullName>
    </submittedName>
</protein>
<sequence length="91" mass="10805">MTKITLSVCKAYKNSGMNRVHRKKTKKSWKHYFYDLDEEKFGTEWVSTLKALTLKRRVSKKKQMVCVECGYSFYAFLKKDTDECECPNCNE</sequence>
<evidence type="ECO:0000313" key="1">
    <source>
        <dbReference type="EMBL" id="QLH06585.1"/>
    </source>
</evidence>
<reference evidence="1 2" key="1">
    <citation type="submission" date="2018-02" db="EMBL/GenBank/DDBJ databases">
        <title>Complete genome of Nitrosopumilus ureaphilus PS0.</title>
        <authorList>
            <person name="Qin W."/>
            <person name="Zheng Y."/>
            <person name="Stahl D.A."/>
        </authorList>
    </citation>
    <scope>NUCLEOTIDE SEQUENCE [LARGE SCALE GENOMIC DNA]</scope>
    <source>
        <strain evidence="1 2">PS0</strain>
    </source>
</reference>
<organism evidence="1 2">
    <name type="scientific">Nitrosopumilus ureiphilus</name>
    <dbReference type="NCBI Taxonomy" id="1470067"/>
    <lineage>
        <taxon>Archaea</taxon>
        <taxon>Nitrososphaerota</taxon>
        <taxon>Nitrososphaeria</taxon>
        <taxon>Nitrosopumilales</taxon>
        <taxon>Nitrosopumilaceae</taxon>
        <taxon>Nitrosopumilus</taxon>
    </lineage>
</organism>
<proteinExistence type="predicted"/>
<evidence type="ECO:0000313" key="2">
    <source>
        <dbReference type="Proteomes" id="UP000509478"/>
    </source>
</evidence>
<dbReference type="RefSeq" id="WP_179372681.1">
    <property type="nucleotide sequence ID" value="NZ_CP026995.1"/>
</dbReference>
<name>A0A7D5RGA6_9ARCH</name>
<dbReference type="KEGG" id="nue:C5F50_05510"/>
<dbReference type="EMBL" id="CP026995">
    <property type="protein sequence ID" value="QLH06585.1"/>
    <property type="molecule type" value="Genomic_DNA"/>
</dbReference>